<keyword evidence="5" id="KW-1185">Reference proteome</keyword>
<comment type="similarity">
    <text evidence="1">Belongs to the ARG7 family.</text>
</comment>
<dbReference type="OrthoDB" id="625231at2759"/>
<dbReference type="Proteomes" id="UP000325315">
    <property type="component" value="Unassembled WGS sequence"/>
</dbReference>
<reference evidence="4" key="1">
    <citation type="submission" date="2019-08" db="EMBL/GenBank/DDBJ databases">
        <authorList>
            <person name="Liu F."/>
        </authorList>
    </citation>
    <scope>NUCLEOTIDE SEQUENCE [LARGE SCALE GENOMIC DNA]</scope>
    <source>
        <strain evidence="4">PA1801</strain>
        <tissue evidence="4">Leaf</tissue>
    </source>
</reference>
<evidence type="ECO:0000313" key="4">
    <source>
        <dbReference type="EMBL" id="KAA3487758.1"/>
    </source>
</evidence>
<evidence type="ECO:0000256" key="1">
    <source>
        <dbReference type="ARBA" id="ARBA00006974"/>
    </source>
</evidence>
<sequence>MGFRLPSVILHAKQVLKLQSRNQTDVPKGHIAVYVGEIQKTRFVVPISYLNHPSFVDLLNLAEEQFGPCLYLQHLTFSHLFISLWSSKFNFQLQNLVSTMGFRLPSIVVNAKQVLKAQQAQSSVPKGHITIYVGEVERKRYIIPVTFLNHPSFVDLLNQAEEEFGFNHPMGGLTIPCKEDTFIDLASRLHALT</sequence>
<dbReference type="InterPro" id="IPR003676">
    <property type="entry name" value="SAUR_fam"/>
</dbReference>
<keyword evidence="3" id="KW-0341">Growth regulation</keyword>
<protein>
    <submittedName>
        <fullName evidence="4">Auxin-responsive protein SAUR23-like</fullName>
    </submittedName>
</protein>
<organism evidence="4 5">
    <name type="scientific">Gossypium australe</name>
    <dbReference type="NCBI Taxonomy" id="47621"/>
    <lineage>
        <taxon>Eukaryota</taxon>
        <taxon>Viridiplantae</taxon>
        <taxon>Streptophyta</taxon>
        <taxon>Embryophyta</taxon>
        <taxon>Tracheophyta</taxon>
        <taxon>Spermatophyta</taxon>
        <taxon>Magnoliopsida</taxon>
        <taxon>eudicotyledons</taxon>
        <taxon>Gunneridae</taxon>
        <taxon>Pentapetalae</taxon>
        <taxon>rosids</taxon>
        <taxon>malvids</taxon>
        <taxon>Malvales</taxon>
        <taxon>Malvaceae</taxon>
        <taxon>Malvoideae</taxon>
        <taxon>Gossypium</taxon>
    </lineage>
</organism>
<gene>
    <name evidence="4" type="ORF">EPI10_031568</name>
</gene>
<evidence type="ECO:0000256" key="3">
    <source>
        <dbReference type="ARBA" id="ARBA00022604"/>
    </source>
</evidence>
<dbReference type="GO" id="GO:0009733">
    <property type="term" value="P:response to auxin"/>
    <property type="evidence" value="ECO:0007669"/>
    <property type="project" value="InterPro"/>
</dbReference>
<evidence type="ECO:0000256" key="2">
    <source>
        <dbReference type="ARBA" id="ARBA00022473"/>
    </source>
</evidence>
<dbReference type="Pfam" id="PF02519">
    <property type="entry name" value="Auxin_inducible"/>
    <property type="match status" value="2"/>
</dbReference>
<name>A0A5B6X1S1_9ROSI</name>
<evidence type="ECO:0000313" key="5">
    <source>
        <dbReference type="Proteomes" id="UP000325315"/>
    </source>
</evidence>
<keyword evidence="2" id="KW-0217">Developmental protein</keyword>
<proteinExistence type="inferred from homology"/>
<dbReference type="AlphaFoldDB" id="A0A5B6X1S1"/>
<accession>A0A5B6X1S1</accession>
<comment type="caution">
    <text evidence="4">The sequence shown here is derived from an EMBL/GenBank/DDBJ whole genome shotgun (WGS) entry which is preliminary data.</text>
</comment>
<dbReference type="PANTHER" id="PTHR31929">
    <property type="entry name" value="SAUR-LIKE AUXIN-RESPONSIVE PROTEIN FAMILY-RELATED"/>
    <property type="match status" value="1"/>
</dbReference>
<dbReference type="EMBL" id="SMMG02000001">
    <property type="protein sequence ID" value="KAA3487758.1"/>
    <property type="molecule type" value="Genomic_DNA"/>
</dbReference>